<reference evidence="2 3" key="1">
    <citation type="journal article" date="2013" name="Proc. Natl. Acad. Sci. U.S.A.">
        <title>The king cobra genome reveals dynamic gene evolution and adaptation in the snake venom system.</title>
        <authorList>
            <person name="Vonk F.J."/>
            <person name="Casewell N.R."/>
            <person name="Henkel C.V."/>
            <person name="Heimberg A.M."/>
            <person name="Jansen H.J."/>
            <person name="McCleary R.J."/>
            <person name="Kerkkamp H.M."/>
            <person name="Vos R.A."/>
            <person name="Guerreiro I."/>
            <person name="Calvete J.J."/>
            <person name="Wuster W."/>
            <person name="Woods A.E."/>
            <person name="Logan J.M."/>
            <person name="Harrison R.A."/>
            <person name="Castoe T.A."/>
            <person name="de Koning A.P."/>
            <person name="Pollock D.D."/>
            <person name="Yandell M."/>
            <person name="Calderon D."/>
            <person name="Renjifo C."/>
            <person name="Currier R.B."/>
            <person name="Salgado D."/>
            <person name="Pla D."/>
            <person name="Sanz L."/>
            <person name="Hyder A.S."/>
            <person name="Ribeiro J.M."/>
            <person name="Arntzen J.W."/>
            <person name="van den Thillart G.E."/>
            <person name="Boetzer M."/>
            <person name="Pirovano W."/>
            <person name="Dirks R.P."/>
            <person name="Spaink H.P."/>
            <person name="Duboule D."/>
            <person name="McGlinn E."/>
            <person name="Kini R.M."/>
            <person name="Richardson M.K."/>
        </authorList>
    </citation>
    <scope>NUCLEOTIDE SEQUENCE</scope>
    <source>
        <tissue evidence="2">Blood</tissue>
    </source>
</reference>
<accession>V8N6Y7</accession>
<protein>
    <submittedName>
        <fullName evidence="2">Vasorin</fullName>
    </submittedName>
</protein>
<dbReference type="Proteomes" id="UP000018936">
    <property type="component" value="Unassembled WGS sequence"/>
</dbReference>
<gene>
    <name evidence="2" type="primary">vasn</name>
    <name evidence="2" type="ORF">L345_16245</name>
</gene>
<feature type="non-terminal residue" evidence="2">
    <location>
        <position position="115"/>
    </location>
</feature>
<feature type="compositionally biased region" description="Polar residues" evidence="1">
    <location>
        <begin position="1"/>
        <end position="15"/>
    </location>
</feature>
<sequence>TTTVSITLSGATSPQGILPGSPGSTGPPSPTSEHQRNTSSLSLTTSASHEETVQSTSLSTASATDLLPPKCLNGGFPIGDHCKCLSPYMEPFCKEARNEVIVGKFSSVRLPVPTK</sequence>
<keyword evidence="3" id="KW-1185">Reference proteome</keyword>
<evidence type="ECO:0000313" key="2">
    <source>
        <dbReference type="EMBL" id="ETE58034.1"/>
    </source>
</evidence>
<feature type="non-terminal residue" evidence="2">
    <location>
        <position position="1"/>
    </location>
</feature>
<evidence type="ECO:0000313" key="3">
    <source>
        <dbReference type="Proteomes" id="UP000018936"/>
    </source>
</evidence>
<feature type="compositionally biased region" description="Low complexity" evidence="1">
    <location>
        <begin position="55"/>
        <end position="66"/>
    </location>
</feature>
<name>V8N6Y7_OPHHA</name>
<organism evidence="2 3">
    <name type="scientific">Ophiophagus hannah</name>
    <name type="common">King cobra</name>
    <name type="synonym">Naja hannah</name>
    <dbReference type="NCBI Taxonomy" id="8665"/>
    <lineage>
        <taxon>Eukaryota</taxon>
        <taxon>Metazoa</taxon>
        <taxon>Chordata</taxon>
        <taxon>Craniata</taxon>
        <taxon>Vertebrata</taxon>
        <taxon>Euteleostomi</taxon>
        <taxon>Lepidosauria</taxon>
        <taxon>Squamata</taxon>
        <taxon>Bifurcata</taxon>
        <taxon>Unidentata</taxon>
        <taxon>Episquamata</taxon>
        <taxon>Toxicofera</taxon>
        <taxon>Serpentes</taxon>
        <taxon>Colubroidea</taxon>
        <taxon>Elapidae</taxon>
        <taxon>Elapinae</taxon>
        <taxon>Ophiophagus</taxon>
    </lineage>
</organism>
<evidence type="ECO:0000256" key="1">
    <source>
        <dbReference type="SAM" id="MobiDB-lite"/>
    </source>
</evidence>
<dbReference type="EMBL" id="AZIM01007341">
    <property type="protein sequence ID" value="ETE58034.1"/>
    <property type="molecule type" value="Genomic_DNA"/>
</dbReference>
<feature type="region of interest" description="Disordered" evidence="1">
    <location>
        <begin position="1"/>
        <end position="66"/>
    </location>
</feature>
<feature type="compositionally biased region" description="Low complexity" evidence="1">
    <location>
        <begin position="38"/>
        <end position="47"/>
    </location>
</feature>
<proteinExistence type="predicted"/>
<dbReference type="AlphaFoldDB" id="V8N6Y7"/>
<comment type="caution">
    <text evidence="2">The sequence shown here is derived from an EMBL/GenBank/DDBJ whole genome shotgun (WGS) entry which is preliminary data.</text>
</comment>